<evidence type="ECO:0000313" key="2">
    <source>
        <dbReference type="EMBL" id="SHN68791.1"/>
    </source>
</evidence>
<proteinExistence type="predicted"/>
<evidence type="ECO:0000313" key="3">
    <source>
        <dbReference type="Proteomes" id="UP000184428"/>
    </source>
</evidence>
<dbReference type="EMBL" id="FRDM01000006">
    <property type="protein sequence ID" value="SHN68791.1"/>
    <property type="molecule type" value="Genomic_DNA"/>
</dbReference>
<name>A0A1M7TDQ2_9ACTN</name>
<dbReference type="Proteomes" id="UP000184428">
    <property type="component" value="Unassembled WGS sequence"/>
</dbReference>
<dbReference type="AlphaFoldDB" id="A0A1M7TDQ2"/>
<protein>
    <submittedName>
        <fullName evidence="2">Uncharacterized protein</fullName>
    </submittedName>
</protein>
<feature type="region of interest" description="Disordered" evidence="1">
    <location>
        <begin position="1"/>
        <end position="37"/>
    </location>
</feature>
<evidence type="ECO:0000256" key="1">
    <source>
        <dbReference type="SAM" id="MobiDB-lite"/>
    </source>
</evidence>
<organism evidence="2 3">
    <name type="scientific">Geodermatophilus obscurus</name>
    <dbReference type="NCBI Taxonomy" id="1861"/>
    <lineage>
        <taxon>Bacteria</taxon>
        <taxon>Bacillati</taxon>
        <taxon>Actinomycetota</taxon>
        <taxon>Actinomycetes</taxon>
        <taxon>Geodermatophilales</taxon>
        <taxon>Geodermatophilaceae</taxon>
        <taxon>Geodermatophilus</taxon>
    </lineage>
</organism>
<accession>A0A1M7TDQ2</accession>
<reference evidence="2 3" key="1">
    <citation type="submission" date="2016-12" db="EMBL/GenBank/DDBJ databases">
        <authorList>
            <person name="Song W.-J."/>
            <person name="Kurnit D.M."/>
        </authorList>
    </citation>
    <scope>NUCLEOTIDE SEQUENCE [LARGE SCALE GENOMIC DNA]</scope>
    <source>
        <strain evidence="2 3">DSM 43162</strain>
    </source>
</reference>
<sequence>MLGADRLGAAQPHPGTPRPVYPSARLGAPTGVNTGHLREPPYWALLETASAFGRRDGHAAARFEPHGALDPPSTYCRGRDPAAFARLLWGSRPGDPPSGLEANAPLWYARGFAEGLAAERRWAERRQRVGSLQGPAASS</sequence>
<gene>
    <name evidence="2" type="ORF">SAMN05660350_01590</name>
</gene>